<evidence type="ECO:0008006" key="8">
    <source>
        <dbReference type="Google" id="ProtNLM"/>
    </source>
</evidence>
<evidence type="ECO:0000313" key="6">
    <source>
        <dbReference type="EMBL" id="MCM2386954.1"/>
    </source>
</evidence>
<dbReference type="EMBL" id="JAMQAW010000002">
    <property type="protein sequence ID" value="MCM2386954.1"/>
    <property type="molecule type" value="Genomic_DNA"/>
</dbReference>
<reference evidence="6" key="1">
    <citation type="submission" date="2022-06" db="EMBL/GenBank/DDBJ databases">
        <title>Genome public.</title>
        <authorList>
            <person name="Sun Q."/>
        </authorList>
    </citation>
    <scope>NUCLEOTIDE SEQUENCE</scope>
    <source>
        <strain evidence="6">CWNU-1</strain>
    </source>
</reference>
<accession>A0ABT0UF29</accession>
<keyword evidence="4" id="KW-0472">Membrane</keyword>
<evidence type="ECO:0000256" key="1">
    <source>
        <dbReference type="ARBA" id="ARBA00004141"/>
    </source>
</evidence>
<comment type="caution">
    <text evidence="6">The sequence shown here is derived from an EMBL/GenBank/DDBJ whole genome shotgun (WGS) entry which is preliminary data.</text>
</comment>
<evidence type="ECO:0000256" key="5">
    <source>
        <dbReference type="SAM" id="MobiDB-lite"/>
    </source>
</evidence>
<keyword evidence="3" id="KW-1133">Transmembrane helix</keyword>
<evidence type="ECO:0000256" key="2">
    <source>
        <dbReference type="ARBA" id="ARBA00022692"/>
    </source>
</evidence>
<feature type="region of interest" description="Disordered" evidence="5">
    <location>
        <begin position="1"/>
        <end position="57"/>
    </location>
</feature>
<evidence type="ECO:0000256" key="4">
    <source>
        <dbReference type="ARBA" id="ARBA00023136"/>
    </source>
</evidence>
<dbReference type="Proteomes" id="UP001431429">
    <property type="component" value="Unassembled WGS sequence"/>
</dbReference>
<evidence type="ECO:0000256" key="3">
    <source>
        <dbReference type="ARBA" id="ARBA00022989"/>
    </source>
</evidence>
<protein>
    <recommendedName>
        <fullName evidence="8">MFS transporter</fullName>
    </recommendedName>
</protein>
<evidence type="ECO:0000313" key="7">
    <source>
        <dbReference type="Proteomes" id="UP001431429"/>
    </source>
</evidence>
<gene>
    <name evidence="6" type="ORF">NBG84_01275</name>
</gene>
<keyword evidence="7" id="KW-1185">Reference proteome</keyword>
<keyword evidence="2" id="KW-0812">Transmembrane</keyword>
<name>A0ABT0UF29_9ACTN</name>
<organism evidence="6 7">
    <name type="scientific">Streptomyces albipurpureus</name>
    <dbReference type="NCBI Taxonomy" id="2897419"/>
    <lineage>
        <taxon>Bacteria</taxon>
        <taxon>Bacillati</taxon>
        <taxon>Actinomycetota</taxon>
        <taxon>Actinomycetes</taxon>
        <taxon>Kitasatosporales</taxon>
        <taxon>Streptomycetaceae</taxon>
        <taxon>Streptomyces</taxon>
    </lineage>
</organism>
<dbReference type="Gene3D" id="1.10.3470.10">
    <property type="entry name" value="ABC transporter involved in vitamin B12 uptake, BtuC"/>
    <property type="match status" value="1"/>
</dbReference>
<dbReference type="InterPro" id="IPR037294">
    <property type="entry name" value="ABC_BtuC-like"/>
</dbReference>
<comment type="subcellular location">
    <subcellularLocation>
        <location evidence="1">Membrane</location>
        <topology evidence="1">Multi-pass membrane protein</topology>
    </subcellularLocation>
</comment>
<dbReference type="RefSeq" id="WP_250917323.1">
    <property type="nucleotide sequence ID" value="NZ_JAMQAW010000002.1"/>
</dbReference>
<proteinExistence type="predicted"/>
<dbReference type="SUPFAM" id="SSF81345">
    <property type="entry name" value="ABC transporter involved in vitamin B12 uptake, BtuC"/>
    <property type="match status" value="1"/>
</dbReference>
<sequence length="104" mass="10514">MVAAPSHQGAAGLGGSGQPERPDDTVGPADASKPPHPRRTTPNGTGPAGTQARRRVTRSAGVTLLPAALMGALLLTVSDFAAQRVLAPIQLPVGIRRPPSAGRI</sequence>